<dbReference type="Pfam" id="PF24883">
    <property type="entry name" value="NPHP3_N"/>
    <property type="match status" value="1"/>
</dbReference>
<dbReference type="SUPFAM" id="SSF50998">
    <property type="entry name" value="Quinoprotein alcohol dehydrogenase-like"/>
    <property type="match status" value="1"/>
</dbReference>
<feature type="region of interest" description="Disordered" evidence="1">
    <location>
        <begin position="414"/>
        <end position="453"/>
    </location>
</feature>
<accession>A0A7D9LQG8</accession>
<name>A0A7D9LQG8_PARCT</name>
<organism evidence="4 5">
    <name type="scientific">Paramuricea clavata</name>
    <name type="common">Red gorgonian</name>
    <name type="synonym">Violescent sea-whip</name>
    <dbReference type="NCBI Taxonomy" id="317549"/>
    <lineage>
        <taxon>Eukaryota</taxon>
        <taxon>Metazoa</taxon>
        <taxon>Cnidaria</taxon>
        <taxon>Anthozoa</taxon>
        <taxon>Octocorallia</taxon>
        <taxon>Malacalcyonacea</taxon>
        <taxon>Plexauridae</taxon>
        <taxon>Paramuricea</taxon>
    </lineage>
</organism>
<evidence type="ECO:0000313" key="4">
    <source>
        <dbReference type="EMBL" id="CAB4037542.1"/>
    </source>
</evidence>
<dbReference type="InterPro" id="IPR015943">
    <property type="entry name" value="WD40/YVTN_repeat-like_dom_sf"/>
</dbReference>
<evidence type="ECO:0000313" key="5">
    <source>
        <dbReference type="Proteomes" id="UP001152795"/>
    </source>
</evidence>
<gene>
    <name evidence="4" type="ORF">PACLA_8A060184</name>
</gene>
<dbReference type="PROSITE" id="PS50082">
    <property type="entry name" value="WD_REPEATS_2"/>
    <property type="match status" value="2"/>
</dbReference>
<dbReference type="InterPro" id="IPR027417">
    <property type="entry name" value="P-loop_NTPase"/>
</dbReference>
<proteinExistence type="predicted"/>
<dbReference type="InterPro" id="IPR011047">
    <property type="entry name" value="Quinoprotein_ADH-like_sf"/>
</dbReference>
<sequence length="1412" mass="161297">MDLQEKANFTRLSRLLVDKGTEALRNTFDAIHPSANLPAVLNANRASLSSLKPRVINNSQWDLLFPPSGNPPDSKTFDVTLLTILFRNICGLPSTGWGAMPLDTDRSMQANILRLKSFRNKVAHATSTQVDNATFKSLWQKISEVLVELNIPQHDVDDLETSPLGPEEVEIRNEYVEILKEWISKEEEYGKGIECSLNRLIQFTANLEKICSKESDEDFLQKLAKHNFKSKIERKAKSFFPGTREWLLKRVEMFVEKEQKAKTLLLTAGPGDSNLRDPMMMLQSLASQMCENIAGFKEKLLDQLRRPHQVQSLNDAFRIYLENPLDELDLEEPSLVVIDGLDESAADNKNEIMNLIADYFQDLPERMKFLVTSRPEISLAKLSDVQKININSNDAKNNLDLELYLKACLPSLVPEEDAERDSETDSKKDSEENSKKDSEEDSEDDHDSEDDYDSKYYYDSKDYVFKKLAKKCEGSFLYAFYVQSELQKRDDLHTITLDKIIQFVPKGLNSIYLKYFNRLKDELRAIMHDSLDVLRILEMLAVSRVPLPLSFISRALGLTTDSRETRKIIGKVNERVSCFLYVSDDLVTVFHKSVIDWLLAKGYKDHEYTVKVMDGNKSLWLICEKVFEEIKKTVWSGHDLNLTNDVKYALDYGFDYLGACSMEESLFWSVDVIIIYVCLSTYHHDIDDLLKIWQKIGQLDPVVISDKLRERLSWHIAEFDFLLVVDGLEGAHTGYLQSVLTHSPEGYFSDDEKKIAESLLQKVPRFVECILNVEVLPLAAWYNDSESFEAVGLSHDKTMAAAVVHDFDNKIIRVISVPSLVELWHFSLDCIISCCLFAPDDSFILFGKLGTVLNIAERKKVPFFHGNKERFTSCAFSPNGKRLVTSNGYDTIKLWDVSRQSLLASLCADKDVDWCSFSSTGLFIIGCSRDDIDVTTVNDVTSEDSDSFCVWNAITWQRSDERNIRDVKLKEPGVFQDKKCKRCFRSGSKELEIKGLKIDVYMSVTIVKNELQARSTGTYHGIECSFSLKNCILSVIENTHFTTLAAWDFFYCYLEECLKLTIIEDDLWFYANAEKLFVFRTLASIHQHSSRPRCPTRVLSSSFSPDGSRLGTCTSDGYINIWNVHTNQIEQSFKSNQGESSFGCWWSEKFLFMFDFFGRIASLSKYPVDVNLKILFPQSQQVSLCHLLEEFVSLSAIVDFSEGLLNFECGETEPVKVLDVSGVGGPRMMTLPGIEPEMSITVSPGASFVFGCSNESTYYIWKRNAKDVYEVFCTEPYKTDGCCFSNDSKVALVYETEKGFCRCKIFDLDTGVRRCPMIDKIIERPMFCLNKDSIVISWFGSCGWLAFFDMESAEFLGIFCRRYLTEDLLKQLKLSPKETTIAFPKINGDMEFLRLCIPQRSAFVLSRIKREA</sequence>
<evidence type="ECO:0000256" key="1">
    <source>
        <dbReference type="SAM" id="MobiDB-lite"/>
    </source>
</evidence>
<dbReference type="Pfam" id="PF00400">
    <property type="entry name" value="WD40"/>
    <property type="match status" value="2"/>
</dbReference>
<dbReference type="Proteomes" id="UP001152795">
    <property type="component" value="Unassembled WGS sequence"/>
</dbReference>
<comment type="caution">
    <text evidence="4">The sequence shown here is derived from an EMBL/GenBank/DDBJ whole genome shotgun (WGS) entry which is preliminary data.</text>
</comment>
<feature type="domain" description="DZIP3-like HEPN" evidence="2">
    <location>
        <begin position="35"/>
        <end position="168"/>
    </location>
</feature>
<feature type="non-terminal residue" evidence="4">
    <location>
        <position position="1412"/>
    </location>
</feature>
<dbReference type="InterPro" id="IPR041249">
    <property type="entry name" value="HEPN_DZIP3"/>
</dbReference>
<dbReference type="OrthoDB" id="5987069at2759"/>
<feature type="compositionally biased region" description="Acidic residues" evidence="1">
    <location>
        <begin position="439"/>
        <end position="452"/>
    </location>
</feature>
<dbReference type="InterPro" id="IPR001680">
    <property type="entry name" value="WD40_rpt"/>
</dbReference>
<evidence type="ECO:0000259" key="3">
    <source>
        <dbReference type="Pfam" id="PF24883"/>
    </source>
</evidence>
<protein>
    <submittedName>
        <fullName evidence="4">E3 ubiquitin- ligase DZIP3</fullName>
    </submittedName>
</protein>
<dbReference type="SMART" id="SM00320">
    <property type="entry name" value="WD40"/>
    <property type="match status" value="3"/>
</dbReference>
<dbReference type="EMBL" id="CACRXK020023205">
    <property type="protein sequence ID" value="CAB4037542.1"/>
    <property type="molecule type" value="Genomic_DNA"/>
</dbReference>
<dbReference type="PROSITE" id="PS00678">
    <property type="entry name" value="WD_REPEATS_1"/>
    <property type="match status" value="1"/>
</dbReference>
<feature type="domain" description="Nephrocystin 3-like N-terminal" evidence="3">
    <location>
        <begin position="271"/>
        <end position="374"/>
    </location>
</feature>
<dbReference type="InterPro" id="IPR056884">
    <property type="entry name" value="NPHP3-like_N"/>
</dbReference>
<evidence type="ECO:0000259" key="2">
    <source>
        <dbReference type="Pfam" id="PF18738"/>
    </source>
</evidence>
<dbReference type="GO" id="GO:0016874">
    <property type="term" value="F:ligase activity"/>
    <property type="evidence" value="ECO:0007669"/>
    <property type="project" value="UniProtKB-KW"/>
</dbReference>
<dbReference type="Pfam" id="PF18738">
    <property type="entry name" value="HEPN_DZIP3"/>
    <property type="match status" value="1"/>
</dbReference>
<dbReference type="PROSITE" id="PS50294">
    <property type="entry name" value="WD_REPEATS_REGION"/>
    <property type="match status" value="1"/>
</dbReference>
<dbReference type="PANTHER" id="PTHR10039">
    <property type="entry name" value="AMELOGENIN"/>
    <property type="match status" value="1"/>
</dbReference>
<dbReference type="Gene3D" id="2.130.10.10">
    <property type="entry name" value="YVTN repeat-like/Quinoprotein amine dehydrogenase"/>
    <property type="match status" value="2"/>
</dbReference>
<dbReference type="InterPro" id="IPR019775">
    <property type="entry name" value="WD40_repeat_CS"/>
</dbReference>
<dbReference type="Gene3D" id="3.40.50.300">
    <property type="entry name" value="P-loop containing nucleotide triphosphate hydrolases"/>
    <property type="match status" value="1"/>
</dbReference>
<feature type="compositionally biased region" description="Basic and acidic residues" evidence="1">
    <location>
        <begin position="421"/>
        <end position="438"/>
    </location>
</feature>
<keyword evidence="5" id="KW-1185">Reference proteome</keyword>
<reference evidence="4" key="1">
    <citation type="submission" date="2020-04" db="EMBL/GenBank/DDBJ databases">
        <authorList>
            <person name="Alioto T."/>
            <person name="Alioto T."/>
            <person name="Gomez Garrido J."/>
        </authorList>
    </citation>
    <scope>NUCLEOTIDE SEQUENCE</scope>
    <source>
        <strain evidence="4">A484AB</strain>
    </source>
</reference>
<keyword evidence="4" id="KW-0436">Ligase</keyword>